<dbReference type="EMBL" id="JAKOEM010000018">
    <property type="protein sequence ID" value="MCG6559852.1"/>
    <property type="molecule type" value="Genomic_DNA"/>
</dbReference>
<protein>
    <submittedName>
        <fullName evidence="4">SDR family oxidoreductase</fullName>
    </submittedName>
</protein>
<organism evidence="4 5">
    <name type="scientific">Ruegeria alba</name>
    <dbReference type="NCBI Taxonomy" id="2916756"/>
    <lineage>
        <taxon>Bacteria</taxon>
        <taxon>Pseudomonadati</taxon>
        <taxon>Pseudomonadota</taxon>
        <taxon>Alphaproteobacteria</taxon>
        <taxon>Rhodobacterales</taxon>
        <taxon>Roseobacteraceae</taxon>
        <taxon>Ruegeria</taxon>
    </lineage>
</organism>
<dbReference type="PRINTS" id="PR00080">
    <property type="entry name" value="SDRFAMILY"/>
</dbReference>
<evidence type="ECO:0000256" key="1">
    <source>
        <dbReference type="ARBA" id="ARBA00006484"/>
    </source>
</evidence>
<evidence type="ECO:0000259" key="3">
    <source>
        <dbReference type="SMART" id="SM00822"/>
    </source>
</evidence>
<dbReference type="InterPro" id="IPR057326">
    <property type="entry name" value="KR_dom"/>
</dbReference>
<dbReference type="InterPro" id="IPR002347">
    <property type="entry name" value="SDR_fam"/>
</dbReference>
<reference evidence="4" key="1">
    <citation type="submission" date="2022-02" db="EMBL/GenBank/DDBJ databases">
        <title>The genome sequence of Ruegeria sp. 1NDH52C.</title>
        <authorList>
            <person name="Du J."/>
        </authorList>
    </citation>
    <scope>NUCLEOTIDE SEQUENCE</scope>
    <source>
        <strain evidence="4">1NDH52C</strain>
    </source>
</reference>
<dbReference type="Pfam" id="PF00106">
    <property type="entry name" value="adh_short"/>
    <property type="match status" value="1"/>
</dbReference>
<gene>
    <name evidence="4" type="ORF">MB818_16700</name>
</gene>
<dbReference type="InterPro" id="IPR050259">
    <property type="entry name" value="SDR"/>
</dbReference>
<keyword evidence="5" id="KW-1185">Reference proteome</keyword>
<dbReference type="SUPFAM" id="SSF51735">
    <property type="entry name" value="NAD(P)-binding Rossmann-fold domains"/>
    <property type="match status" value="1"/>
</dbReference>
<dbReference type="InterPro" id="IPR036291">
    <property type="entry name" value="NAD(P)-bd_dom_sf"/>
</dbReference>
<evidence type="ECO:0000313" key="5">
    <source>
        <dbReference type="Proteomes" id="UP001165279"/>
    </source>
</evidence>
<dbReference type="Proteomes" id="UP001165279">
    <property type="component" value="Unassembled WGS sequence"/>
</dbReference>
<name>A0ABS9P034_9RHOB</name>
<evidence type="ECO:0000256" key="2">
    <source>
        <dbReference type="RuleBase" id="RU000363"/>
    </source>
</evidence>
<comment type="similarity">
    <text evidence="1 2">Belongs to the short-chain dehydrogenases/reductases (SDR) family.</text>
</comment>
<sequence>MMLEGTHAVVTGGGTGTGAAIAEALAHAGAKVTVLGRREGPLREVAKQHKFIGWVTCDVTDPQAVRAAFRQARDLNGPVGVVVANAGAADSTPFRKMTAEGFQQMLDVNLKGVFNSFQAGLSDMENAGEGRLIAIASTAGLKGYPYVAGYCAAKHGVVGLIRALAVELGRTGVTANAICPGFIETPMLDRSIANIVDKTGLSAEAAAKSLRKGNPQDRFIQVDEVAGAVLWLCSQAARSVNGHALALSGGEI</sequence>
<proteinExistence type="inferred from homology"/>
<dbReference type="Gene3D" id="3.40.50.720">
    <property type="entry name" value="NAD(P)-binding Rossmann-like Domain"/>
    <property type="match status" value="1"/>
</dbReference>
<accession>A0ABS9P034</accession>
<evidence type="ECO:0000313" key="4">
    <source>
        <dbReference type="EMBL" id="MCG6559852.1"/>
    </source>
</evidence>
<dbReference type="CDD" id="cd05233">
    <property type="entry name" value="SDR_c"/>
    <property type="match status" value="1"/>
</dbReference>
<dbReference type="PROSITE" id="PS00061">
    <property type="entry name" value="ADH_SHORT"/>
    <property type="match status" value="1"/>
</dbReference>
<feature type="domain" description="Ketoreductase" evidence="3">
    <location>
        <begin position="6"/>
        <end position="181"/>
    </location>
</feature>
<dbReference type="PANTHER" id="PTHR42879">
    <property type="entry name" value="3-OXOACYL-(ACYL-CARRIER-PROTEIN) REDUCTASE"/>
    <property type="match status" value="1"/>
</dbReference>
<dbReference type="RefSeq" id="WP_238905785.1">
    <property type="nucleotide sequence ID" value="NZ_JAKOEM010000018.1"/>
</dbReference>
<dbReference type="PANTHER" id="PTHR42879:SF2">
    <property type="entry name" value="3-OXOACYL-[ACYL-CARRIER-PROTEIN] REDUCTASE FABG"/>
    <property type="match status" value="1"/>
</dbReference>
<dbReference type="SMART" id="SM00822">
    <property type="entry name" value="PKS_KR"/>
    <property type="match status" value="1"/>
</dbReference>
<comment type="caution">
    <text evidence="4">The sequence shown here is derived from an EMBL/GenBank/DDBJ whole genome shotgun (WGS) entry which is preliminary data.</text>
</comment>
<dbReference type="InterPro" id="IPR020904">
    <property type="entry name" value="Sc_DH/Rdtase_CS"/>
</dbReference>
<dbReference type="PRINTS" id="PR00081">
    <property type="entry name" value="GDHRDH"/>
</dbReference>